<dbReference type="PANTHER" id="PTHR11956">
    <property type="entry name" value="ARGINYL-TRNA SYNTHETASE"/>
    <property type="match status" value="1"/>
</dbReference>
<evidence type="ECO:0000313" key="13">
    <source>
        <dbReference type="EMBL" id="WOD18209.1"/>
    </source>
</evidence>
<dbReference type="EMBL" id="CP136513">
    <property type="protein sequence ID" value="WOD18209.1"/>
    <property type="molecule type" value="Genomic_DNA"/>
</dbReference>
<dbReference type="SUPFAM" id="SSF52374">
    <property type="entry name" value="Nucleotidylyl transferase"/>
    <property type="match status" value="1"/>
</dbReference>
<dbReference type="InterPro" id="IPR008909">
    <property type="entry name" value="DALR_anticod-bd"/>
</dbReference>
<dbReference type="InterPro" id="IPR035684">
    <property type="entry name" value="ArgRS_core"/>
</dbReference>
<dbReference type="NCBIfam" id="TIGR00456">
    <property type="entry name" value="argS"/>
    <property type="match status" value="1"/>
</dbReference>
<keyword evidence="2 9" id="KW-0963">Cytoplasm</keyword>
<dbReference type="Proteomes" id="UP001302652">
    <property type="component" value="Chromosome 1"/>
</dbReference>
<dbReference type="InterPro" id="IPR001412">
    <property type="entry name" value="aa-tRNA-synth_I_CS"/>
</dbReference>
<sequence>MLPAHKHTLETLLADTVKQVALATQGAAEAAFVSPTIALERPKVAAHGDVACNVAMQLAKPLRSNPRQLAQQIVDALLAQPQAQGLIEAAEVAGPGFINLRLAATAKQAVIAAVLAEKETYGRSQRDAGKHVLIEFVSANPTGPLHVGHGRQAALGDALSNVLASQGWDVHREFYYNDAGVQIATLALSTQARARGLAPGDEGWPASAYNGEYIADIAKDYLNGVTVSASDGEPVTGAGDVENLEAIRRFAVAYLRREQDMDLQAFGVKFDQYYLESSLYTEGRVEKTVQALIAAGKTYEQEGALWLRTTDDGDDKDRVMRKSDGTYTYFVPDVAYHVAKWERGFTKVINIQGSDHHGTIARVRAGLQGLGLGIPKGYPDYVLHKMVTVMRNGEEVKISKRAGSYVTVRDLIEWSGGATPGSEAAVDLIDEETIRRGRDAVRFFLISRKADTEFVFDIDLALKQNDENPVHYVQYAHARICSVIAECKARYSGDQSADESALGSVDLAPLTSERSMALLNKLAEFPDMLQHAADELAPHAVAFYLRDLAGEFHSFYNDRAERVLVDDATERNARVALLAATRQVLANGLAIIGVSAPVKM</sequence>
<dbReference type="SMART" id="SM01016">
    <property type="entry name" value="Arg_tRNA_synt_N"/>
    <property type="match status" value="1"/>
</dbReference>
<evidence type="ECO:0000256" key="10">
    <source>
        <dbReference type="RuleBase" id="RU363038"/>
    </source>
</evidence>
<feature type="domain" description="DALR anticodon binding" evidence="11">
    <location>
        <begin position="473"/>
        <end position="600"/>
    </location>
</feature>
<dbReference type="PANTHER" id="PTHR11956:SF5">
    <property type="entry name" value="ARGININE--TRNA LIGASE, CYTOPLASMIC"/>
    <property type="match status" value="1"/>
</dbReference>
<comment type="subcellular location">
    <subcellularLocation>
        <location evidence="9">Cytoplasm</location>
    </subcellularLocation>
</comment>
<evidence type="ECO:0000256" key="8">
    <source>
        <dbReference type="ARBA" id="ARBA00049339"/>
    </source>
</evidence>
<dbReference type="Pfam" id="PF03485">
    <property type="entry name" value="Arg_tRNA_synt_N"/>
    <property type="match status" value="1"/>
</dbReference>
<evidence type="ECO:0000259" key="12">
    <source>
        <dbReference type="SMART" id="SM01016"/>
    </source>
</evidence>
<dbReference type="SMART" id="SM00836">
    <property type="entry name" value="DALR_1"/>
    <property type="match status" value="1"/>
</dbReference>
<dbReference type="InterPro" id="IPR036695">
    <property type="entry name" value="Arg-tRNA-synth_N_sf"/>
</dbReference>
<dbReference type="GO" id="GO:0004814">
    <property type="term" value="F:arginine-tRNA ligase activity"/>
    <property type="evidence" value="ECO:0007669"/>
    <property type="project" value="UniProtKB-EC"/>
</dbReference>
<evidence type="ECO:0000256" key="6">
    <source>
        <dbReference type="ARBA" id="ARBA00022917"/>
    </source>
</evidence>
<feature type="short sequence motif" description="'HIGH' region" evidence="9">
    <location>
        <begin position="139"/>
        <end position="149"/>
    </location>
</feature>
<keyword evidence="6 9" id="KW-0648">Protein biosynthesis</keyword>
<dbReference type="Pfam" id="PF05746">
    <property type="entry name" value="DALR_1"/>
    <property type="match status" value="1"/>
</dbReference>
<dbReference type="HAMAP" id="MF_00123">
    <property type="entry name" value="Arg_tRNA_synth"/>
    <property type="match status" value="1"/>
</dbReference>
<dbReference type="InterPro" id="IPR001278">
    <property type="entry name" value="Arg-tRNA-ligase"/>
</dbReference>
<dbReference type="RefSeq" id="WP_317020540.1">
    <property type="nucleotide sequence ID" value="NZ_CP136513.1"/>
</dbReference>
<dbReference type="PROSITE" id="PS00178">
    <property type="entry name" value="AA_TRNA_LIGASE_I"/>
    <property type="match status" value="1"/>
</dbReference>
<evidence type="ECO:0000256" key="4">
    <source>
        <dbReference type="ARBA" id="ARBA00022741"/>
    </source>
</evidence>
<gene>
    <name evidence="9 13" type="primary">argS</name>
    <name evidence="13" type="ORF">RW095_36215</name>
</gene>
<reference evidence="13 14" key="1">
    <citation type="submission" date="2023-10" db="EMBL/GenBank/DDBJ databases">
        <title>Surface-active antibiotics is a multifunctional adaptation for post-fire microbes.</title>
        <authorList>
            <person name="Liu M.D."/>
            <person name="Du Y."/>
            <person name="Koupaei S.K."/>
            <person name="Kim N.R."/>
            <person name="Zhang W."/>
            <person name="Traxler M.F."/>
        </authorList>
    </citation>
    <scope>NUCLEOTIDE SEQUENCE [LARGE SCALE GENOMIC DNA]</scope>
    <source>
        <strain evidence="13 14">F3</strain>
    </source>
</reference>
<keyword evidence="14" id="KW-1185">Reference proteome</keyword>
<dbReference type="Pfam" id="PF00750">
    <property type="entry name" value="tRNA-synt_1d"/>
    <property type="match status" value="1"/>
</dbReference>
<keyword evidence="7 9" id="KW-0030">Aminoacyl-tRNA synthetase</keyword>
<dbReference type="Gene3D" id="3.40.50.620">
    <property type="entry name" value="HUPs"/>
    <property type="match status" value="1"/>
</dbReference>
<keyword evidence="4 9" id="KW-0547">Nucleotide-binding</keyword>
<keyword evidence="3 9" id="KW-0436">Ligase</keyword>
<evidence type="ECO:0000256" key="5">
    <source>
        <dbReference type="ARBA" id="ARBA00022840"/>
    </source>
</evidence>
<evidence type="ECO:0000259" key="11">
    <source>
        <dbReference type="SMART" id="SM00836"/>
    </source>
</evidence>
<comment type="similarity">
    <text evidence="1 9 10">Belongs to the class-I aminoacyl-tRNA synthetase family.</text>
</comment>
<evidence type="ECO:0000256" key="3">
    <source>
        <dbReference type="ARBA" id="ARBA00022598"/>
    </source>
</evidence>
<keyword evidence="5 9" id="KW-0067">ATP-binding</keyword>
<protein>
    <recommendedName>
        <fullName evidence="9">Arginine--tRNA ligase</fullName>
        <ecNumber evidence="9">6.1.1.19</ecNumber>
    </recommendedName>
    <alternativeName>
        <fullName evidence="9">Arginyl-tRNA synthetase</fullName>
        <shortName evidence="9">ArgRS</shortName>
    </alternativeName>
</protein>
<dbReference type="Gene3D" id="3.30.1360.70">
    <property type="entry name" value="Arginyl tRNA synthetase N-terminal domain"/>
    <property type="match status" value="1"/>
</dbReference>
<evidence type="ECO:0000256" key="2">
    <source>
        <dbReference type="ARBA" id="ARBA00022490"/>
    </source>
</evidence>
<dbReference type="SUPFAM" id="SSF47323">
    <property type="entry name" value="Anticodon-binding domain of a subclass of class I aminoacyl-tRNA synthetases"/>
    <property type="match status" value="1"/>
</dbReference>
<dbReference type="InterPro" id="IPR014729">
    <property type="entry name" value="Rossmann-like_a/b/a_fold"/>
</dbReference>
<name>A0ABZ0ENL8_9BURK</name>
<feature type="domain" description="Arginyl tRNA synthetase N-terminal" evidence="12">
    <location>
        <begin position="7"/>
        <end position="102"/>
    </location>
</feature>
<evidence type="ECO:0000256" key="1">
    <source>
        <dbReference type="ARBA" id="ARBA00005594"/>
    </source>
</evidence>
<comment type="catalytic activity">
    <reaction evidence="8 9">
        <text>tRNA(Arg) + L-arginine + ATP = L-arginyl-tRNA(Arg) + AMP + diphosphate</text>
        <dbReference type="Rhea" id="RHEA:20301"/>
        <dbReference type="Rhea" id="RHEA-COMP:9658"/>
        <dbReference type="Rhea" id="RHEA-COMP:9673"/>
        <dbReference type="ChEBI" id="CHEBI:30616"/>
        <dbReference type="ChEBI" id="CHEBI:32682"/>
        <dbReference type="ChEBI" id="CHEBI:33019"/>
        <dbReference type="ChEBI" id="CHEBI:78442"/>
        <dbReference type="ChEBI" id="CHEBI:78513"/>
        <dbReference type="ChEBI" id="CHEBI:456215"/>
        <dbReference type="EC" id="6.1.1.19"/>
    </reaction>
</comment>
<dbReference type="InterPro" id="IPR009080">
    <property type="entry name" value="tRNAsynth_Ia_anticodon-bd"/>
</dbReference>
<evidence type="ECO:0000256" key="7">
    <source>
        <dbReference type="ARBA" id="ARBA00023146"/>
    </source>
</evidence>
<accession>A0ABZ0ENL8</accession>
<proteinExistence type="inferred from homology"/>
<dbReference type="SUPFAM" id="SSF55190">
    <property type="entry name" value="Arginyl-tRNA synthetase (ArgRS), N-terminal 'additional' domain"/>
    <property type="match status" value="1"/>
</dbReference>
<dbReference type="InterPro" id="IPR005148">
    <property type="entry name" value="Arg-tRNA-synth_N"/>
</dbReference>
<dbReference type="PRINTS" id="PR01038">
    <property type="entry name" value="TRNASYNTHARG"/>
</dbReference>
<organism evidence="13 14">
    <name type="scientific">Paraburkholderia kirstenboschensis</name>
    <dbReference type="NCBI Taxonomy" id="1245436"/>
    <lineage>
        <taxon>Bacteria</taxon>
        <taxon>Pseudomonadati</taxon>
        <taxon>Pseudomonadota</taxon>
        <taxon>Betaproteobacteria</taxon>
        <taxon>Burkholderiales</taxon>
        <taxon>Burkholderiaceae</taxon>
        <taxon>Paraburkholderia</taxon>
    </lineage>
</organism>
<evidence type="ECO:0000313" key="14">
    <source>
        <dbReference type="Proteomes" id="UP001302652"/>
    </source>
</evidence>
<comment type="subunit">
    <text evidence="9">Monomer.</text>
</comment>
<evidence type="ECO:0000256" key="9">
    <source>
        <dbReference type="HAMAP-Rule" id="MF_00123"/>
    </source>
</evidence>
<dbReference type="CDD" id="cd00671">
    <property type="entry name" value="ArgRS_core"/>
    <property type="match status" value="1"/>
</dbReference>
<dbReference type="EC" id="6.1.1.19" evidence="9"/>
<dbReference type="Gene3D" id="1.10.730.10">
    <property type="entry name" value="Isoleucyl-tRNA Synthetase, Domain 1"/>
    <property type="match status" value="1"/>
</dbReference>